<protein>
    <submittedName>
        <fullName evidence="3">N-acetyltransferase</fullName>
    </submittedName>
</protein>
<dbReference type="CDD" id="cd04301">
    <property type="entry name" value="NAT_SF"/>
    <property type="match status" value="1"/>
</dbReference>
<dbReference type="EMBL" id="BJMM01000009">
    <property type="protein sequence ID" value="GEB49879.1"/>
    <property type="molecule type" value="Genomic_DNA"/>
</dbReference>
<proteinExistence type="predicted"/>
<gene>
    <name evidence="3" type="ORF">SCA03_24300</name>
</gene>
<reference evidence="3 4" key="1">
    <citation type="submission" date="2019-06" db="EMBL/GenBank/DDBJ databases">
        <title>Whole genome shotgun sequence of Streptomyces cacaoi subsp. cacaoi NBRC 12748.</title>
        <authorList>
            <person name="Hosoyama A."/>
            <person name="Uohara A."/>
            <person name="Ohji S."/>
            <person name="Ichikawa N."/>
        </authorList>
    </citation>
    <scope>NUCLEOTIDE SEQUENCE [LARGE SCALE GENOMIC DNA]</scope>
    <source>
        <strain evidence="3 4">NBRC 12748</strain>
    </source>
</reference>
<keyword evidence="4" id="KW-1185">Reference proteome</keyword>
<dbReference type="Gene3D" id="3.40.630.30">
    <property type="match status" value="1"/>
</dbReference>
<feature type="region of interest" description="Disordered" evidence="1">
    <location>
        <begin position="1"/>
        <end position="36"/>
    </location>
</feature>
<feature type="domain" description="N-acetyltransferase" evidence="2">
    <location>
        <begin position="196"/>
        <end position="346"/>
    </location>
</feature>
<sequence length="346" mass="38307">MSLSDHDHDGHDDDHDDGDHYDRDGRGADAGPDRLCVRPLRGPEELPLFRRLPGPLDHELADDLAAGRRRLAWMWLALRGARPVARAAWWGLPGDELPRVLDVFDLDEGPGAAARPARVETGHRLLTAASSALFPDGGRPEFSCFLPRDWRERPDVRRGVEDRTAALERTGARPLVERLRLEWRPPAPVPAPEGRLVFRPVRDGGAELVPLMTRVLEGTLDAHDRAGLSRMPAHEVAARHYRDELARYTSPRGWWRIATLPDGEPAGFVLPARNAYNAIIAYIGVLPAHRGRGLVDALLAEGTRVLAAEGVPRVRASTDVGNTPMAAAFARAGYRVFERQLTMVWD</sequence>
<dbReference type="RefSeq" id="WP_086817848.1">
    <property type="nucleotide sequence ID" value="NZ_BJMM01000009.1"/>
</dbReference>
<evidence type="ECO:0000313" key="4">
    <source>
        <dbReference type="Proteomes" id="UP000319210"/>
    </source>
</evidence>
<evidence type="ECO:0000256" key="1">
    <source>
        <dbReference type="SAM" id="MobiDB-lite"/>
    </source>
</evidence>
<keyword evidence="3" id="KW-0808">Transferase</keyword>
<dbReference type="OrthoDB" id="7942268at2"/>
<dbReference type="Proteomes" id="UP000319210">
    <property type="component" value="Unassembled WGS sequence"/>
</dbReference>
<dbReference type="SUPFAM" id="SSF55729">
    <property type="entry name" value="Acyl-CoA N-acyltransferases (Nat)"/>
    <property type="match status" value="1"/>
</dbReference>
<name>A0A4Y3QY43_STRCI</name>
<evidence type="ECO:0000313" key="3">
    <source>
        <dbReference type="EMBL" id="GEB49879.1"/>
    </source>
</evidence>
<evidence type="ECO:0000259" key="2">
    <source>
        <dbReference type="PROSITE" id="PS51186"/>
    </source>
</evidence>
<dbReference type="Pfam" id="PF00583">
    <property type="entry name" value="Acetyltransf_1"/>
    <property type="match status" value="1"/>
</dbReference>
<organism evidence="3 4">
    <name type="scientific">Streptomyces cacaoi</name>
    <dbReference type="NCBI Taxonomy" id="1898"/>
    <lineage>
        <taxon>Bacteria</taxon>
        <taxon>Bacillati</taxon>
        <taxon>Actinomycetota</taxon>
        <taxon>Actinomycetes</taxon>
        <taxon>Kitasatosporales</taxon>
        <taxon>Streptomycetaceae</taxon>
        <taxon>Streptomyces</taxon>
    </lineage>
</organism>
<dbReference type="GO" id="GO:0016747">
    <property type="term" value="F:acyltransferase activity, transferring groups other than amino-acyl groups"/>
    <property type="evidence" value="ECO:0007669"/>
    <property type="project" value="InterPro"/>
</dbReference>
<dbReference type="InterPro" id="IPR016181">
    <property type="entry name" value="Acyl_CoA_acyltransferase"/>
</dbReference>
<dbReference type="InterPro" id="IPR000182">
    <property type="entry name" value="GNAT_dom"/>
</dbReference>
<dbReference type="PROSITE" id="PS51186">
    <property type="entry name" value="GNAT"/>
    <property type="match status" value="1"/>
</dbReference>
<comment type="caution">
    <text evidence="3">The sequence shown here is derived from an EMBL/GenBank/DDBJ whole genome shotgun (WGS) entry which is preliminary data.</text>
</comment>
<dbReference type="AlphaFoldDB" id="A0A4Y3QY43"/>
<accession>A0A4Y3QY43</accession>